<dbReference type="Proteomes" id="UP000700596">
    <property type="component" value="Unassembled WGS sequence"/>
</dbReference>
<dbReference type="OrthoDB" id="3791063at2759"/>
<organism evidence="2 3">
    <name type="scientific">Dendryphion nanum</name>
    <dbReference type="NCBI Taxonomy" id="256645"/>
    <lineage>
        <taxon>Eukaryota</taxon>
        <taxon>Fungi</taxon>
        <taxon>Dikarya</taxon>
        <taxon>Ascomycota</taxon>
        <taxon>Pezizomycotina</taxon>
        <taxon>Dothideomycetes</taxon>
        <taxon>Pleosporomycetidae</taxon>
        <taxon>Pleosporales</taxon>
        <taxon>Torulaceae</taxon>
        <taxon>Dendryphion</taxon>
    </lineage>
</organism>
<evidence type="ECO:0000256" key="1">
    <source>
        <dbReference type="SAM" id="Phobius"/>
    </source>
</evidence>
<sequence length="74" mass="8541">MGLGDLVVGWNGVLVWSCQKVKSYGFKSWFVRFLFFFYIGSISLSESDTEAFMLFLSLLLFCLFTSSLLYNVRD</sequence>
<feature type="transmembrane region" description="Helical" evidence="1">
    <location>
        <begin position="29"/>
        <end position="45"/>
    </location>
</feature>
<name>A0A9P9D702_9PLEO</name>
<comment type="caution">
    <text evidence="2">The sequence shown here is derived from an EMBL/GenBank/DDBJ whole genome shotgun (WGS) entry which is preliminary data.</text>
</comment>
<feature type="transmembrane region" description="Helical" evidence="1">
    <location>
        <begin position="51"/>
        <end position="72"/>
    </location>
</feature>
<gene>
    <name evidence="2" type="ORF">B0J11DRAFT_541490</name>
</gene>
<keyword evidence="1" id="KW-0472">Membrane</keyword>
<reference evidence="2" key="1">
    <citation type="journal article" date="2021" name="Nat. Commun.">
        <title>Genetic determinants of endophytism in the Arabidopsis root mycobiome.</title>
        <authorList>
            <person name="Mesny F."/>
            <person name="Miyauchi S."/>
            <person name="Thiergart T."/>
            <person name="Pickel B."/>
            <person name="Atanasova L."/>
            <person name="Karlsson M."/>
            <person name="Huettel B."/>
            <person name="Barry K.W."/>
            <person name="Haridas S."/>
            <person name="Chen C."/>
            <person name="Bauer D."/>
            <person name="Andreopoulos W."/>
            <person name="Pangilinan J."/>
            <person name="LaButti K."/>
            <person name="Riley R."/>
            <person name="Lipzen A."/>
            <person name="Clum A."/>
            <person name="Drula E."/>
            <person name="Henrissat B."/>
            <person name="Kohler A."/>
            <person name="Grigoriev I.V."/>
            <person name="Martin F.M."/>
            <person name="Hacquard S."/>
        </authorList>
    </citation>
    <scope>NUCLEOTIDE SEQUENCE</scope>
    <source>
        <strain evidence="2">MPI-CAGE-CH-0243</strain>
    </source>
</reference>
<keyword evidence="1" id="KW-0812">Transmembrane</keyword>
<evidence type="ECO:0000313" key="2">
    <source>
        <dbReference type="EMBL" id="KAH7113863.1"/>
    </source>
</evidence>
<accession>A0A9P9D702</accession>
<dbReference type="EMBL" id="JAGMWT010000018">
    <property type="protein sequence ID" value="KAH7113863.1"/>
    <property type="molecule type" value="Genomic_DNA"/>
</dbReference>
<evidence type="ECO:0000313" key="3">
    <source>
        <dbReference type="Proteomes" id="UP000700596"/>
    </source>
</evidence>
<protein>
    <submittedName>
        <fullName evidence="2">Uncharacterized protein</fullName>
    </submittedName>
</protein>
<dbReference type="AlphaFoldDB" id="A0A9P9D702"/>
<keyword evidence="1" id="KW-1133">Transmembrane helix</keyword>
<keyword evidence="3" id="KW-1185">Reference proteome</keyword>
<proteinExistence type="predicted"/>